<evidence type="ECO:0000313" key="2">
    <source>
        <dbReference type="Proteomes" id="UP001499910"/>
    </source>
</evidence>
<name>A0ABP9KRY3_9RHOB</name>
<keyword evidence="2" id="KW-1185">Reference proteome</keyword>
<accession>A0ABP9KRY3</accession>
<proteinExistence type="predicted"/>
<dbReference type="InterPro" id="IPR011200">
    <property type="entry name" value="UCP012608"/>
</dbReference>
<dbReference type="Proteomes" id="UP001499910">
    <property type="component" value="Unassembled WGS sequence"/>
</dbReference>
<evidence type="ECO:0000313" key="1">
    <source>
        <dbReference type="EMBL" id="GAA5064250.1"/>
    </source>
</evidence>
<dbReference type="PIRSF" id="PIRSF012608">
    <property type="entry name" value="UCP012608"/>
    <property type="match status" value="1"/>
</dbReference>
<gene>
    <name evidence="1" type="ORF">GCM10023209_00560</name>
</gene>
<comment type="caution">
    <text evidence="1">The sequence shown here is derived from an EMBL/GenBank/DDBJ whole genome shotgun (WGS) entry which is preliminary data.</text>
</comment>
<dbReference type="EMBL" id="BAABHW010000001">
    <property type="protein sequence ID" value="GAA5064250.1"/>
    <property type="molecule type" value="Genomic_DNA"/>
</dbReference>
<reference evidence="2" key="1">
    <citation type="journal article" date="2019" name="Int. J. Syst. Evol. Microbiol.">
        <title>The Global Catalogue of Microorganisms (GCM) 10K type strain sequencing project: providing services to taxonomists for standard genome sequencing and annotation.</title>
        <authorList>
            <consortium name="The Broad Institute Genomics Platform"/>
            <consortium name="The Broad Institute Genome Sequencing Center for Infectious Disease"/>
            <person name="Wu L."/>
            <person name="Ma J."/>
        </authorList>
    </citation>
    <scope>NUCLEOTIDE SEQUENCE [LARGE SCALE GENOMIC DNA]</scope>
    <source>
        <strain evidence="2">JCM 18015</strain>
    </source>
</reference>
<dbReference type="Pfam" id="PF10094">
    <property type="entry name" value="DUF2332"/>
    <property type="match status" value="1"/>
</dbReference>
<protein>
    <submittedName>
        <fullName evidence="1">DUF2332 domain-containing protein</fullName>
    </submittedName>
</protein>
<sequence length="328" mass="34895">MLGSPFMGRLMSLMADRLTSDSTVGARVLAWQGDVSSAGQSIPLRLAGALHGLILDGLDAKLTAAYPPNTVSDEALWAAVDGAFTRHEARLMEWLDQFPQTNEVRRASALLPALWHLDEIYGLPLVLSELGASAGLNLSLGRFALHAPGGIGGPADSPVQLQPDWRGDAPPAPRTLAVAEAAGVDRNPLDPHDPVHALRLTAYLWPDQPHRLALTRGAIWLAGAPPDAGDAAPWLAARLAEPHPGHLHVVFTTVAWQYFPPETQAAATAALEAAGAKATRAAPLAHVSLEADGRPEGAALTLRHWPDAPEPHCLGRADFHGRWVDWRG</sequence>
<organism evidence="1 2">
    <name type="scientific">[Roseibacterium] beibuensis</name>
    <dbReference type="NCBI Taxonomy" id="1193142"/>
    <lineage>
        <taxon>Bacteria</taxon>
        <taxon>Pseudomonadati</taxon>
        <taxon>Pseudomonadota</taxon>
        <taxon>Alphaproteobacteria</taxon>
        <taxon>Rhodobacterales</taxon>
        <taxon>Roseobacteraceae</taxon>
        <taxon>Roseicyclus</taxon>
    </lineage>
</organism>